<dbReference type="PROSITE" id="PS51186">
    <property type="entry name" value="GNAT"/>
    <property type="match status" value="1"/>
</dbReference>
<dbReference type="InterPro" id="IPR039840">
    <property type="entry name" value="NAA80"/>
</dbReference>
<evidence type="ECO:0000256" key="1">
    <source>
        <dbReference type="SAM" id="MobiDB-lite"/>
    </source>
</evidence>
<proteinExistence type="predicted"/>
<sequence length="213" mass="23898">MSADLEALQLVPLCLHQEYIEDCIAVLNQEWPRSYVARERTIKRCLNETPDMSVILISETMPGSVIGHARICLLPSDPEACWVESLIVRLDCRGKGIGRKLMNYVETKSRELGFKKIFLSTEDKYEFYKHCGYVDCPEVLNVGAGSKLFSKFKVPKLMANATTQSNNVSKYASITSNGNTSAPSPPAPPPPPLKRKHKDQPNQIIKRYLTKAL</sequence>
<reference evidence="3" key="1">
    <citation type="journal article" date="2013" name="Genetics">
        <title>The draft genome and transcriptome of Panagrellus redivivus are shaped by the harsh demands of a free-living lifestyle.</title>
        <authorList>
            <person name="Srinivasan J."/>
            <person name="Dillman A.R."/>
            <person name="Macchietto M.G."/>
            <person name="Heikkinen L."/>
            <person name="Lakso M."/>
            <person name="Fracchia K.M."/>
            <person name="Antoshechkin I."/>
            <person name="Mortazavi A."/>
            <person name="Wong G."/>
            <person name="Sternberg P.W."/>
        </authorList>
    </citation>
    <scope>NUCLEOTIDE SEQUENCE [LARGE SCALE GENOMIC DNA]</scope>
    <source>
        <strain evidence="3">MT8872</strain>
    </source>
</reference>
<reference evidence="4" key="2">
    <citation type="submission" date="2020-10" db="UniProtKB">
        <authorList>
            <consortium name="WormBaseParasite"/>
        </authorList>
    </citation>
    <scope>IDENTIFICATION</scope>
</reference>
<protein>
    <submittedName>
        <fullName evidence="4">N-acetyltransferase domain-containing protein</fullName>
    </submittedName>
</protein>
<dbReference type="WBParaSite" id="Pan_g2478.t1">
    <property type="protein sequence ID" value="Pan_g2478.t1"/>
    <property type="gene ID" value="Pan_g2478"/>
</dbReference>
<feature type="region of interest" description="Disordered" evidence="1">
    <location>
        <begin position="171"/>
        <end position="201"/>
    </location>
</feature>
<accession>A0A7E4VRH5</accession>
<dbReference type="CDD" id="cd04301">
    <property type="entry name" value="NAT_SF"/>
    <property type="match status" value="1"/>
</dbReference>
<dbReference type="SUPFAM" id="SSF55729">
    <property type="entry name" value="Acyl-CoA N-acyltransferases (Nat)"/>
    <property type="match status" value="1"/>
</dbReference>
<evidence type="ECO:0000313" key="3">
    <source>
        <dbReference type="Proteomes" id="UP000492821"/>
    </source>
</evidence>
<dbReference type="GO" id="GO:1905502">
    <property type="term" value="F:acetyl-CoA binding"/>
    <property type="evidence" value="ECO:0007669"/>
    <property type="project" value="TreeGrafter"/>
</dbReference>
<organism evidence="3 4">
    <name type="scientific">Panagrellus redivivus</name>
    <name type="common">Microworm</name>
    <dbReference type="NCBI Taxonomy" id="6233"/>
    <lineage>
        <taxon>Eukaryota</taxon>
        <taxon>Metazoa</taxon>
        <taxon>Ecdysozoa</taxon>
        <taxon>Nematoda</taxon>
        <taxon>Chromadorea</taxon>
        <taxon>Rhabditida</taxon>
        <taxon>Tylenchina</taxon>
        <taxon>Panagrolaimomorpha</taxon>
        <taxon>Panagrolaimoidea</taxon>
        <taxon>Panagrolaimidae</taxon>
        <taxon>Panagrellus</taxon>
    </lineage>
</organism>
<dbReference type="Proteomes" id="UP000492821">
    <property type="component" value="Unassembled WGS sequence"/>
</dbReference>
<feature type="domain" description="N-acetyltransferase" evidence="2">
    <location>
        <begin position="10"/>
        <end position="155"/>
    </location>
</feature>
<dbReference type="InterPro" id="IPR016181">
    <property type="entry name" value="Acyl_CoA_acyltransferase"/>
</dbReference>
<evidence type="ECO:0000313" key="4">
    <source>
        <dbReference type="WBParaSite" id="Pan_g2478.t1"/>
    </source>
</evidence>
<name>A0A7E4VRH5_PANRE</name>
<evidence type="ECO:0000259" key="2">
    <source>
        <dbReference type="PROSITE" id="PS51186"/>
    </source>
</evidence>
<dbReference type="PANTHER" id="PTHR13538:SF4">
    <property type="entry name" value="N-ALPHA-ACETYLTRANSFERASE 80"/>
    <property type="match status" value="1"/>
</dbReference>
<dbReference type="Pfam" id="PF00583">
    <property type="entry name" value="Acetyltransf_1"/>
    <property type="match status" value="1"/>
</dbReference>
<dbReference type="AlphaFoldDB" id="A0A7E4VRH5"/>
<feature type="compositionally biased region" description="Polar residues" evidence="1">
    <location>
        <begin position="171"/>
        <end position="180"/>
    </location>
</feature>
<dbReference type="GO" id="GO:0005737">
    <property type="term" value="C:cytoplasm"/>
    <property type="evidence" value="ECO:0007669"/>
    <property type="project" value="TreeGrafter"/>
</dbReference>
<dbReference type="InterPro" id="IPR000182">
    <property type="entry name" value="GNAT_dom"/>
</dbReference>
<dbReference type="GO" id="GO:0008080">
    <property type="term" value="F:N-acetyltransferase activity"/>
    <property type="evidence" value="ECO:0007669"/>
    <property type="project" value="InterPro"/>
</dbReference>
<dbReference type="Gene3D" id="3.40.630.30">
    <property type="match status" value="1"/>
</dbReference>
<feature type="compositionally biased region" description="Pro residues" evidence="1">
    <location>
        <begin position="183"/>
        <end position="192"/>
    </location>
</feature>
<dbReference type="PANTHER" id="PTHR13538">
    <property type="entry name" value="N-ACETYLTRANSFERASE 6"/>
    <property type="match status" value="1"/>
</dbReference>
<keyword evidence="3" id="KW-1185">Reference proteome</keyword>